<comment type="subcellular location">
    <subcellularLocation>
        <location evidence="1">Nucleus</location>
    </subcellularLocation>
</comment>
<evidence type="ECO:0000256" key="3">
    <source>
        <dbReference type="ARBA" id="ARBA00023125"/>
    </source>
</evidence>
<dbReference type="GO" id="GO:0005634">
    <property type="term" value="C:nucleus"/>
    <property type="evidence" value="ECO:0007669"/>
    <property type="project" value="UniProtKB-SubCell"/>
</dbReference>
<accession>A0A8J2SNH2</accession>
<dbReference type="GO" id="GO:0003677">
    <property type="term" value="F:DNA binding"/>
    <property type="evidence" value="ECO:0007669"/>
    <property type="project" value="UniProtKB-KW"/>
</dbReference>
<evidence type="ECO:0000256" key="2">
    <source>
        <dbReference type="ARBA" id="ARBA00023015"/>
    </source>
</evidence>
<dbReference type="OrthoDB" id="207175at2759"/>
<evidence type="ECO:0000256" key="4">
    <source>
        <dbReference type="ARBA" id="ARBA00023163"/>
    </source>
</evidence>
<keyword evidence="3" id="KW-0238">DNA-binding</keyword>
<evidence type="ECO:0000259" key="6">
    <source>
        <dbReference type="PROSITE" id="PS51032"/>
    </source>
</evidence>
<comment type="caution">
    <text evidence="7">The sequence shown here is derived from an EMBL/GenBank/DDBJ whole genome shotgun (WGS) entry which is preliminary data.</text>
</comment>
<feature type="domain" description="AP2/ERF" evidence="6">
    <location>
        <begin position="83"/>
        <end position="164"/>
    </location>
</feature>
<evidence type="ECO:0000256" key="1">
    <source>
        <dbReference type="ARBA" id="ARBA00004123"/>
    </source>
</evidence>
<keyword evidence="2" id="KW-0805">Transcription regulation</keyword>
<dbReference type="InterPro" id="IPR036955">
    <property type="entry name" value="AP2/ERF_dom_sf"/>
</dbReference>
<dbReference type="InterPro" id="IPR016177">
    <property type="entry name" value="DNA-bd_dom_sf"/>
</dbReference>
<organism evidence="7 8">
    <name type="scientific">Pelagomonas calceolata</name>
    <dbReference type="NCBI Taxonomy" id="35677"/>
    <lineage>
        <taxon>Eukaryota</taxon>
        <taxon>Sar</taxon>
        <taxon>Stramenopiles</taxon>
        <taxon>Ochrophyta</taxon>
        <taxon>Pelagophyceae</taxon>
        <taxon>Pelagomonadales</taxon>
        <taxon>Pelagomonadaceae</taxon>
        <taxon>Pelagomonas</taxon>
    </lineage>
</organism>
<feature type="domain" description="AP2/ERF" evidence="6">
    <location>
        <begin position="177"/>
        <end position="242"/>
    </location>
</feature>
<name>A0A8J2SNH2_9STRA</name>
<dbReference type="PROSITE" id="PS51032">
    <property type="entry name" value="AP2_ERF"/>
    <property type="match status" value="2"/>
</dbReference>
<proteinExistence type="predicted"/>
<evidence type="ECO:0000313" key="7">
    <source>
        <dbReference type="EMBL" id="CAH0369694.1"/>
    </source>
</evidence>
<evidence type="ECO:0000256" key="5">
    <source>
        <dbReference type="ARBA" id="ARBA00023242"/>
    </source>
</evidence>
<dbReference type="Gene3D" id="3.30.730.10">
    <property type="entry name" value="AP2/ERF domain"/>
    <property type="match status" value="2"/>
</dbReference>
<keyword evidence="8" id="KW-1185">Reference proteome</keyword>
<evidence type="ECO:0000313" key="8">
    <source>
        <dbReference type="Proteomes" id="UP000789595"/>
    </source>
</evidence>
<reference evidence="7" key="1">
    <citation type="submission" date="2021-11" db="EMBL/GenBank/DDBJ databases">
        <authorList>
            <consortium name="Genoscope - CEA"/>
            <person name="William W."/>
        </authorList>
    </citation>
    <scope>NUCLEOTIDE SEQUENCE</scope>
</reference>
<dbReference type="Proteomes" id="UP000789595">
    <property type="component" value="Unassembled WGS sequence"/>
</dbReference>
<sequence>MTMIASEPWRRETDSSTGRAYFWHPATGEVRWTLDDSESMRFDQATRASDPVKGLLHYQNRLKKAVRLVKFPKIEKFRRKIAKYRAIVSPPPPPPRKGRKKRKTSGFLGVCWDAARGKWKASVKVGDKRIQIGRYDDEEVAARRYNEYVQRHDLGNQLNDVDATGKPLPTTFKRSSRFHGVSWHANRSECQWRVQYRDPTSTPAKTKTCHVGYYSDEEVAALAYNEAVIAAGLDHIRVMNRVDASGRPLPKDQD</sequence>
<protein>
    <recommendedName>
        <fullName evidence="6">AP2/ERF domain-containing protein</fullName>
    </recommendedName>
</protein>
<keyword evidence="4" id="KW-0804">Transcription</keyword>
<keyword evidence="5" id="KW-0539">Nucleus</keyword>
<dbReference type="InterPro" id="IPR001471">
    <property type="entry name" value="AP2/ERF_dom"/>
</dbReference>
<dbReference type="AlphaFoldDB" id="A0A8J2SNH2"/>
<dbReference type="SUPFAM" id="SSF54171">
    <property type="entry name" value="DNA-binding domain"/>
    <property type="match status" value="2"/>
</dbReference>
<gene>
    <name evidence="7" type="ORF">PECAL_2P28260</name>
</gene>
<dbReference type="GO" id="GO:0003700">
    <property type="term" value="F:DNA-binding transcription factor activity"/>
    <property type="evidence" value="ECO:0007669"/>
    <property type="project" value="InterPro"/>
</dbReference>
<dbReference type="EMBL" id="CAKKNE010000002">
    <property type="protein sequence ID" value="CAH0369694.1"/>
    <property type="molecule type" value="Genomic_DNA"/>
</dbReference>